<sequence length="269" mass="31379">MKDISRIHRSARITQLRNGDTEKQAKQRLQITRLQRDLRGSKERVDSLELQLSIMRRRLVEMQENRINETTPASQTPATLAASEKERRRLAKQLQQTKDDARNLQEEIVMLKSRLLESTREKLTNIGQSKTLRNSEQRISELKQACEEKTEEARKARTELEHIRKRCTVEVSKMEEACMELENELRNARQALEASRRSEEQENTFDRFFQLLDFRSMVARHLGLDNEHLSVPDYEILVHLDRLVAANQAHIASVIATERALSMVQGNPR</sequence>
<dbReference type="PANTHER" id="PTHR18863:SF6">
    <property type="entry name" value="COILED-COIL DOMAIN-CONTAINING PROTEIN 170"/>
    <property type="match status" value="1"/>
</dbReference>
<reference evidence="2" key="1">
    <citation type="submission" date="2019-03" db="EMBL/GenBank/DDBJ databases">
        <title>Improved annotation for the trematode Fasciola hepatica.</title>
        <authorList>
            <person name="Choi Y.-J."/>
            <person name="Martin J."/>
            <person name="Mitreva M."/>
        </authorList>
    </citation>
    <scope>NUCLEOTIDE SEQUENCE [LARGE SCALE GENOMIC DNA]</scope>
</reference>
<dbReference type="Proteomes" id="UP000230066">
    <property type="component" value="Unassembled WGS sequence"/>
</dbReference>
<comment type="caution">
    <text evidence="2">The sequence shown here is derived from an EMBL/GenBank/DDBJ whole genome shotgun (WGS) entry which is preliminary data.</text>
</comment>
<feature type="compositionally biased region" description="Polar residues" evidence="1">
    <location>
        <begin position="68"/>
        <end position="78"/>
    </location>
</feature>
<dbReference type="InterPro" id="IPR039139">
    <property type="entry name" value="CCDC170-like"/>
</dbReference>
<dbReference type="PANTHER" id="PTHR18863">
    <property type="entry name" value="TSEC-2-RELATED"/>
    <property type="match status" value="1"/>
</dbReference>
<dbReference type="AlphaFoldDB" id="A0A4E0RGS7"/>
<proteinExistence type="predicted"/>
<feature type="region of interest" description="Disordered" evidence="1">
    <location>
        <begin position="65"/>
        <end position="84"/>
    </location>
</feature>
<keyword evidence="3" id="KW-1185">Reference proteome</keyword>
<evidence type="ECO:0000313" key="2">
    <source>
        <dbReference type="EMBL" id="THD26245.1"/>
    </source>
</evidence>
<evidence type="ECO:0000313" key="3">
    <source>
        <dbReference type="Proteomes" id="UP000230066"/>
    </source>
</evidence>
<name>A0A4E0RGS7_FASHE</name>
<evidence type="ECO:0000256" key="1">
    <source>
        <dbReference type="SAM" id="MobiDB-lite"/>
    </source>
</evidence>
<protein>
    <submittedName>
        <fullName evidence="2">Uncharacterized protein</fullName>
    </submittedName>
</protein>
<gene>
    <name evidence="2" type="ORF">D915_002993</name>
</gene>
<dbReference type="EMBL" id="JXXN02000808">
    <property type="protein sequence ID" value="THD26245.1"/>
    <property type="molecule type" value="Genomic_DNA"/>
</dbReference>
<organism evidence="2 3">
    <name type="scientific">Fasciola hepatica</name>
    <name type="common">Liver fluke</name>
    <dbReference type="NCBI Taxonomy" id="6192"/>
    <lineage>
        <taxon>Eukaryota</taxon>
        <taxon>Metazoa</taxon>
        <taxon>Spiralia</taxon>
        <taxon>Lophotrochozoa</taxon>
        <taxon>Platyhelminthes</taxon>
        <taxon>Trematoda</taxon>
        <taxon>Digenea</taxon>
        <taxon>Plagiorchiida</taxon>
        <taxon>Echinostomata</taxon>
        <taxon>Echinostomatoidea</taxon>
        <taxon>Fasciolidae</taxon>
        <taxon>Fasciola</taxon>
    </lineage>
</organism>
<accession>A0A4E0RGS7</accession>